<comment type="similarity">
    <text evidence="1">Belongs to the Gfo/Idh/MocA family.</text>
</comment>
<evidence type="ECO:0000259" key="3">
    <source>
        <dbReference type="Pfam" id="PF01408"/>
    </source>
</evidence>
<evidence type="ECO:0000313" key="5">
    <source>
        <dbReference type="EMBL" id="MCL9685713.1"/>
    </source>
</evidence>
<keyword evidence="6" id="KW-1185">Reference proteome</keyword>
<dbReference type="Gene3D" id="3.40.50.720">
    <property type="entry name" value="NAD(P)-binding Rossmann-like Domain"/>
    <property type="match status" value="1"/>
</dbReference>
<dbReference type="GO" id="GO:0000166">
    <property type="term" value="F:nucleotide binding"/>
    <property type="evidence" value="ECO:0007669"/>
    <property type="project" value="InterPro"/>
</dbReference>
<evidence type="ECO:0000259" key="4">
    <source>
        <dbReference type="Pfam" id="PF22725"/>
    </source>
</evidence>
<dbReference type="Gene3D" id="3.30.360.10">
    <property type="entry name" value="Dihydrodipicolinate Reductase, domain 2"/>
    <property type="match status" value="1"/>
</dbReference>
<evidence type="ECO:0000256" key="2">
    <source>
        <dbReference type="ARBA" id="ARBA00023002"/>
    </source>
</evidence>
<dbReference type="AlphaFoldDB" id="A0A9X2D3R6"/>
<dbReference type="Proteomes" id="UP001139721">
    <property type="component" value="Unassembled WGS sequence"/>
</dbReference>
<proteinExistence type="inferred from homology"/>
<dbReference type="GO" id="GO:0050112">
    <property type="term" value="F:inositol 2-dehydrogenase (NAD+) activity"/>
    <property type="evidence" value="ECO:0007669"/>
    <property type="project" value="UniProtKB-EC"/>
</dbReference>
<dbReference type="Pfam" id="PF01408">
    <property type="entry name" value="GFO_IDH_MocA"/>
    <property type="match status" value="1"/>
</dbReference>
<dbReference type="EMBL" id="JAJKBJ010000035">
    <property type="protein sequence ID" value="MCL9685713.1"/>
    <property type="molecule type" value="Genomic_DNA"/>
</dbReference>
<keyword evidence="2 5" id="KW-0560">Oxidoreductase</keyword>
<dbReference type="RefSeq" id="WP_250424613.1">
    <property type="nucleotide sequence ID" value="NZ_JAJKBJ010000035.1"/>
</dbReference>
<dbReference type="PANTHER" id="PTHR42840:SF3">
    <property type="entry name" value="BINDING ROSSMANN FOLD OXIDOREDUCTASE, PUTATIVE (AFU_ORTHOLOGUE AFUA_2G10240)-RELATED"/>
    <property type="match status" value="1"/>
</dbReference>
<accession>A0A9X2D3R6</accession>
<reference evidence="5" key="1">
    <citation type="submission" date="2021-11" db="EMBL/GenBank/DDBJ databases">
        <title>Legionella maioricencis sp. nov., a new species isolated from hot water samples in Mallorca.</title>
        <authorList>
            <person name="Crespi S."/>
            <person name="Drasar V."/>
            <person name="Salva-Serra F."/>
            <person name="Jaen-Luchoro D."/>
            <person name="Pineiro-Iglesias B."/>
            <person name="Aliaga F."/>
            <person name="Fernandez-Juarez V."/>
            <person name="Coll G."/>
            <person name="Moore E.R.B."/>
            <person name="Bennasar-Figueras A."/>
        </authorList>
    </citation>
    <scope>NUCLEOTIDE SEQUENCE</scope>
    <source>
        <strain evidence="5">HCPI-6</strain>
    </source>
</reference>
<comment type="caution">
    <text evidence="5">The sequence shown here is derived from an EMBL/GenBank/DDBJ whole genome shotgun (WGS) entry which is preliminary data.</text>
</comment>
<sequence>MHTANQQKKCRIGIIGAGRIGKLHAENIKYHLPQYDLHAIADPCLDKQWAERLSIASLSNQVEDVLFHQNLDAVIIASPSHLHLEQIKAASESGKAVFCEKPIGLNEEDILTTLKGVQSNNTLLQLGFNRRFDPSFAHLQTTVQAGAIGAIHLVKITSRDPACPSKEYCATSGGMFMDMTIHDFDMARFLVRSEVVEVYAIGSVLINPDFELFNDVDTAIIQMRFANGALGVIDNSRQAVYGYDQRIEVFGNAGMLQAANHLKHSVTQYSSTTTEQANPEYFFLERYQQAYIAELQAFYNAWLHKSSSPVSGEDGLQALRIAKAAKQSLDTKLPVVLS</sequence>
<protein>
    <submittedName>
        <fullName evidence="5">Inositol 2-dehydrogenase</fullName>
        <ecNumber evidence="5">1.1.1.18</ecNumber>
    </submittedName>
</protein>
<dbReference type="InterPro" id="IPR055170">
    <property type="entry name" value="GFO_IDH_MocA-like_dom"/>
</dbReference>
<feature type="domain" description="GFO/IDH/MocA-like oxidoreductase" evidence="4">
    <location>
        <begin position="136"/>
        <end position="256"/>
    </location>
</feature>
<dbReference type="InterPro" id="IPR036291">
    <property type="entry name" value="NAD(P)-bd_dom_sf"/>
</dbReference>
<dbReference type="SUPFAM" id="SSF55347">
    <property type="entry name" value="Glyceraldehyde-3-phosphate dehydrogenase-like, C-terminal domain"/>
    <property type="match status" value="1"/>
</dbReference>
<evidence type="ECO:0000256" key="1">
    <source>
        <dbReference type="ARBA" id="ARBA00010928"/>
    </source>
</evidence>
<dbReference type="PANTHER" id="PTHR42840">
    <property type="entry name" value="NAD(P)-BINDING ROSSMANN-FOLD SUPERFAMILY PROTEIN-RELATED"/>
    <property type="match status" value="1"/>
</dbReference>
<name>A0A9X2D3R6_9GAMM</name>
<dbReference type="EC" id="1.1.1.18" evidence="5"/>
<dbReference type="InterPro" id="IPR030827">
    <property type="entry name" value="Myo_inos_IolG"/>
</dbReference>
<gene>
    <name evidence="5" type="primary">iolG</name>
    <name evidence="5" type="ORF">LOX96_16550</name>
</gene>
<dbReference type="InterPro" id="IPR000683">
    <property type="entry name" value="Gfo/Idh/MocA-like_OxRdtase_N"/>
</dbReference>
<organism evidence="5 6">
    <name type="scientific">Legionella maioricensis</name>
    <dbReference type="NCBI Taxonomy" id="2896528"/>
    <lineage>
        <taxon>Bacteria</taxon>
        <taxon>Pseudomonadati</taxon>
        <taxon>Pseudomonadota</taxon>
        <taxon>Gammaproteobacteria</taxon>
        <taxon>Legionellales</taxon>
        <taxon>Legionellaceae</taxon>
        <taxon>Legionella</taxon>
    </lineage>
</organism>
<dbReference type="Pfam" id="PF22725">
    <property type="entry name" value="GFO_IDH_MocA_C3"/>
    <property type="match status" value="1"/>
</dbReference>
<dbReference type="NCBIfam" id="TIGR04380">
    <property type="entry name" value="myo_inos_iolG"/>
    <property type="match status" value="1"/>
</dbReference>
<dbReference type="SUPFAM" id="SSF51735">
    <property type="entry name" value="NAD(P)-binding Rossmann-fold domains"/>
    <property type="match status" value="1"/>
</dbReference>
<feature type="domain" description="Gfo/Idh/MocA-like oxidoreductase N-terminal" evidence="3">
    <location>
        <begin position="11"/>
        <end position="128"/>
    </location>
</feature>
<evidence type="ECO:0000313" key="6">
    <source>
        <dbReference type="Proteomes" id="UP001139721"/>
    </source>
</evidence>